<keyword evidence="2" id="KW-1185">Reference proteome</keyword>
<dbReference type="Proteomes" id="UP001195483">
    <property type="component" value="Unassembled WGS sequence"/>
</dbReference>
<gene>
    <name evidence="1" type="ORF">CHS0354_018599</name>
</gene>
<evidence type="ECO:0000313" key="1">
    <source>
        <dbReference type="EMBL" id="KAK3609048.1"/>
    </source>
</evidence>
<reference evidence="1" key="3">
    <citation type="submission" date="2023-05" db="EMBL/GenBank/DDBJ databases">
        <authorList>
            <person name="Smith C.H."/>
        </authorList>
    </citation>
    <scope>NUCLEOTIDE SEQUENCE</scope>
    <source>
        <strain evidence="1">CHS0354</strain>
        <tissue evidence="1">Mantle</tissue>
    </source>
</reference>
<dbReference type="AlphaFoldDB" id="A0AAE0TFN0"/>
<comment type="caution">
    <text evidence="1">The sequence shown here is derived from an EMBL/GenBank/DDBJ whole genome shotgun (WGS) entry which is preliminary data.</text>
</comment>
<proteinExistence type="predicted"/>
<dbReference type="EMBL" id="JAEAOA010001145">
    <property type="protein sequence ID" value="KAK3609048.1"/>
    <property type="molecule type" value="Genomic_DNA"/>
</dbReference>
<sequence length="219" mass="24769">MRRSRSRSDTSACNAVGVRGGEALMTWRLKNTSVKYQRFVKSPDGRIVLFYPYGSSTGKPTNEFSKRLTDIRNLTNGMVFYRLTDIMSADVGGRYQLFISENVTTNIDAGGQTLVLAETDKWSYLTFCVANVTFKFDNHEDYGFSKGPICLAASSIFPSNVALPIYYQWRRDGGDIELGILFDRLYVLPLFQPLAHRPTCQSALMPLLFPYNTFVNGQY</sequence>
<evidence type="ECO:0000313" key="2">
    <source>
        <dbReference type="Proteomes" id="UP001195483"/>
    </source>
</evidence>
<accession>A0AAE0TFN0</accession>
<protein>
    <submittedName>
        <fullName evidence="1">Uncharacterized protein</fullName>
    </submittedName>
</protein>
<reference evidence="1" key="1">
    <citation type="journal article" date="2021" name="Genome Biol. Evol.">
        <title>A High-Quality Reference Genome for a Parasitic Bivalve with Doubly Uniparental Inheritance (Bivalvia: Unionida).</title>
        <authorList>
            <person name="Smith C.H."/>
        </authorList>
    </citation>
    <scope>NUCLEOTIDE SEQUENCE</scope>
    <source>
        <strain evidence="1">CHS0354</strain>
    </source>
</reference>
<organism evidence="1 2">
    <name type="scientific">Potamilus streckersoni</name>
    <dbReference type="NCBI Taxonomy" id="2493646"/>
    <lineage>
        <taxon>Eukaryota</taxon>
        <taxon>Metazoa</taxon>
        <taxon>Spiralia</taxon>
        <taxon>Lophotrochozoa</taxon>
        <taxon>Mollusca</taxon>
        <taxon>Bivalvia</taxon>
        <taxon>Autobranchia</taxon>
        <taxon>Heteroconchia</taxon>
        <taxon>Palaeoheterodonta</taxon>
        <taxon>Unionida</taxon>
        <taxon>Unionoidea</taxon>
        <taxon>Unionidae</taxon>
        <taxon>Ambleminae</taxon>
        <taxon>Lampsilini</taxon>
        <taxon>Potamilus</taxon>
    </lineage>
</organism>
<reference evidence="1" key="2">
    <citation type="journal article" date="2021" name="Genome Biol. Evol.">
        <title>Developing a high-quality reference genome for a parasitic bivalve with doubly uniparental inheritance (Bivalvia: Unionida).</title>
        <authorList>
            <person name="Smith C.H."/>
        </authorList>
    </citation>
    <scope>NUCLEOTIDE SEQUENCE</scope>
    <source>
        <strain evidence="1">CHS0354</strain>
        <tissue evidence="1">Mantle</tissue>
    </source>
</reference>
<name>A0AAE0TFN0_9BIVA</name>